<sequence>MGLDEGNSLGESQYDSGLRVQNGFKFKAMHGMNSTRKKGSLWPEKGDRGRNKLEVQAYCQANFWGWALGQKKGDTVGLSFSENLTDPNTEVELVGRDARVDKDDFERETELKVQKGLGLGGFGSNKTDSVEKTGGGMDSIFLTNVPISRENDARKGLGVLVPVQIRSKQKWRLMNPWIVRELQNLIQKKDRNVVFLIETKRKEGIVDVLKNAIGMFDLAIPTRGLAGRLALLWKKPIEVIVQQFNNTFIDVFVKLGTDKGWWRLVGFYGDPEASNR</sequence>
<evidence type="ECO:0000313" key="2">
    <source>
        <dbReference type="Proteomes" id="UP001630127"/>
    </source>
</evidence>
<name>A0ABD2Y8Z8_9GENT</name>
<reference evidence="1 2" key="1">
    <citation type="submission" date="2024-11" db="EMBL/GenBank/DDBJ databases">
        <title>A near-complete genome assembly of Cinchona calisaya.</title>
        <authorList>
            <person name="Lian D.C."/>
            <person name="Zhao X.W."/>
            <person name="Wei L."/>
        </authorList>
    </citation>
    <scope>NUCLEOTIDE SEQUENCE [LARGE SCALE GENOMIC DNA]</scope>
    <source>
        <tissue evidence="1">Nenye</tissue>
    </source>
</reference>
<accession>A0ABD2Y8Z8</accession>
<comment type="caution">
    <text evidence="1">The sequence shown here is derived from an EMBL/GenBank/DDBJ whole genome shotgun (WGS) entry which is preliminary data.</text>
</comment>
<keyword evidence="2" id="KW-1185">Reference proteome</keyword>
<dbReference type="Proteomes" id="UP001630127">
    <property type="component" value="Unassembled WGS sequence"/>
</dbReference>
<dbReference type="EMBL" id="JBJUIK010000015">
    <property type="protein sequence ID" value="KAL3502098.1"/>
    <property type="molecule type" value="Genomic_DNA"/>
</dbReference>
<gene>
    <name evidence="1" type="ORF">ACH5RR_036547</name>
</gene>
<evidence type="ECO:0000313" key="1">
    <source>
        <dbReference type="EMBL" id="KAL3502098.1"/>
    </source>
</evidence>
<protein>
    <submittedName>
        <fullName evidence="1">Uncharacterized protein</fullName>
    </submittedName>
</protein>
<organism evidence="1 2">
    <name type="scientific">Cinchona calisaya</name>
    <dbReference type="NCBI Taxonomy" id="153742"/>
    <lineage>
        <taxon>Eukaryota</taxon>
        <taxon>Viridiplantae</taxon>
        <taxon>Streptophyta</taxon>
        <taxon>Embryophyta</taxon>
        <taxon>Tracheophyta</taxon>
        <taxon>Spermatophyta</taxon>
        <taxon>Magnoliopsida</taxon>
        <taxon>eudicotyledons</taxon>
        <taxon>Gunneridae</taxon>
        <taxon>Pentapetalae</taxon>
        <taxon>asterids</taxon>
        <taxon>lamiids</taxon>
        <taxon>Gentianales</taxon>
        <taxon>Rubiaceae</taxon>
        <taxon>Cinchonoideae</taxon>
        <taxon>Cinchoneae</taxon>
        <taxon>Cinchona</taxon>
    </lineage>
</organism>
<dbReference type="AlphaFoldDB" id="A0ABD2Y8Z8"/>
<proteinExistence type="predicted"/>